<dbReference type="KEGG" id="pmot:X970_15060"/>
<organism evidence="1 2">
    <name type="scientific">Pseudomonas monteilii SB3101</name>
    <dbReference type="NCBI Taxonomy" id="1435058"/>
    <lineage>
        <taxon>Bacteria</taxon>
        <taxon>Pseudomonadati</taxon>
        <taxon>Pseudomonadota</taxon>
        <taxon>Gammaproteobacteria</taxon>
        <taxon>Pseudomonadales</taxon>
        <taxon>Pseudomonadaceae</taxon>
        <taxon>Pseudomonas</taxon>
    </lineage>
</organism>
<dbReference type="EMBL" id="CP006979">
    <property type="protein sequence ID" value="AHC91126.1"/>
    <property type="molecule type" value="Genomic_DNA"/>
</dbReference>
<name>V9V886_9PSED</name>
<dbReference type="HOGENOM" id="CLU_1137291_0_0_6"/>
<protein>
    <submittedName>
        <fullName evidence="1">Uncharacterized protein</fullName>
    </submittedName>
</protein>
<reference evidence="1 2" key="1">
    <citation type="submission" date="2013-12" db="EMBL/GenBank/DDBJ databases">
        <title>Complete Genomes of Pseudomonas monteilii SB3078 and SB3101, two Benzene, Toluene and Ethylbenzene Degrading Bacteria used for Bioaugmentation.</title>
        <authorList>
            <person name="Dueholm M.S."/>
            <person name="Albertsen M."/>
            <person name="D'Imperio S."/>
            <person name="Tale V.P."/>
            <person name="Lewis D."/>
            <person name="Nilsen P.H."/>
            <person name="Nielsen J.L."/>
        </authorList>
    </citation>
    <scope>NUCLEOTIDE SEQUENCE [LARGE SCALE GENOMIC DNA]</scope>
    <source>
        <strain evidence="1 2">SB3101</strain>
    </source>
</reference>
<evidence type="ECO:0000313" key="1">
    <source>
        <dbReference type="EMBL" id="AHC91126.1"/>
    </source>
</evidence>
<accession>V9V886</accession>
<proteinExistence type="predicted"/>
<sequence length="244" mass="27315">MTLEATTSDKTTLKTEALTLTTQLADIMITDNKIEIAKKIYEQNDVFNVSSKPARVRTALSAALVEYRSTNLLNCHASAMDQLYHQVISYLPEYTCWLLLSNGGMVKSSRIVEYYRLWDGLDKGGITLPLGQRTKEYSLKNGNEIQYFGATQLKNPNFFHIAKLISTHASTHLTLSKSNSVVEKILGDGWSYGSIKHPDKILYHLENESVFLITPIGEFDDTEGGAVTIARSELIQKCYGIRPT</sequence>
<evidence type="ECO:0000313" key="2">
    <source>
        <dbReference type="Proteomes" id="UP000018660"/>
    </source>
</evidence>
<dbReference type="Proteomes" id="UP000018660">
    <property type="component" value="Chromosome"/>
</dbReference>
<dbReference type="AlphaFoldDB" id="V9V886"/>
<gene>
    <name evidence="1" type="ORF">X970_15060</name>
</gene>